<evidence type="ECO:0000313" key="2">
    <source>
        <dbReference type="EMBL" id="JAW15937.1"/>
    </source>
</evidence>
<dbReference type="AlphaFoldDB" id="A0A224XTR3"/>
<reference evidence="2" key="1">
    <citation type="journal article" date="2018" name="PLoS Negl. Trop. Dis.">
        <title>An insight into the salivary gland and fat body transcriptome of Panstrongylus lignarius (Hemiptera: Heteroptera), the main vector of Chagas disease in Peru.</title>
        <authorList>
            <person name="Nevoa J.C."/>
            <person name="Mendes M.T."/>
            <person name="da Silva M.V."/>
            <person name="Soares S.C."/>
            <person name="Oliveira C.J.F."/>
            <person name="Ribeiro J.M.C."/>
        </authorList>
    </citation>
    <scope>NUCLEOTIDE SEQUENCE</scope>
</reference>
<sequence length="73" mass="8140">MIINVFKIMCFSSVTFSLYILSNVLSAFRKAVCICASIHIRVLLHTLVGLVLVKGTRGTRSKRLTSPPQSHHK</sequence>
<keyword evidence="1" id="KW-1133">Transmembrane helix</keyword>
<keyword evidence="1" id="KW-0812">Transmembrane</keyword>
<feature type="transmembrane region" description="Helical" evidence="1">
    <location>
        <begin position="36"/>
        <end position="53"/>
    </location>
</feature>
<organism evidence="2">
    <name type="scientific">Panstrongylus lignarius</name>
    <dbReference type="NCBI Taxonomy" id="156445"/>
    <lineage>
        <taxon>Eukaryota</taxon>
        <taxon>Metazoa</taxon>
        <taxon>Ecdysozoa</taxon>
        <taxon>Arthropoda</taxon>
        <taxon>Hexapoda</taxon>
        <taxon>Insecta</taxon>
        <taxon>Pterygota</taxon>
        <taxon>Neoptera</taxon>
        <taxon>Paraneoptera</taxon>
        <taxon>Hemiptera</taxon>
        <taxon>Heteroptera</taxon>
        <taxon>Panheteroptera</taxon>
        <taxon>Cimicomorpha</taxon>
        <taxon>Reduviidae</taxon>
        <taxon>Triatominae</taxon>
        <taxon>Panstrongylus</taxon>
    </lineage>
</organism>
<accession>A0A224XTR3</accession>
<name>A0A224XTR3_9HEMI</name>
<keyword evidence="1" id="KW-0472">Membrane</keyword>
<dbReference type="EMBL" id="GFTR01000489">
    <property type="protein sequence ID" value="JAW15937.1"/>
    <property type="molecule type" value="Transcribed_RNA"/>
</dbReference>
<proteinExistence type="predicted"/>
<evidence type="ECO:0000256" key="1">
    <source>
        <dbReference type="SAM" id="Phobius"/>
    </source>
</evidence>
<protein>
    <submittedName>
        <fullName evidence="2">Uncharacterized protein</fullName>
    </submittedName>
</protein>